<keyword evidence="1" id="KW-0472">Membrane</keyword>
<evidence type="ECO:0000313" key="2">
    <source>
        <dbReference type="EMBL" id="MBW76993.1"/>
    </source>
</evidence>
<accession>A0A2M4DHE5</accession>
<organism evidence="2">
    <name type="scientific">Anopheles darlingi</name>
    <name type="common">Mosquito</name>
    <dbReference type="NCBI Taxonomy" id="43151"/>
    <lineage>
        <taxon>Eukaryota</taxon>
        <taxon>Metazoa</taxon>
        <taxon>Ecdysozoa</taxon>
        <taxon>Arthropoda</taxon>
        <taxon>Hexapoda</taxon>
        <taxon>Insecta</taxon>
        <taxon>Pterygota</taxon>
        <taxon>Neoptera</taxon>
        <taxon>Endopterygota</taxon>
        <taxon>Diptera</taxon>
        <taxon>Nematocera</taxon>
        <taxon>Culicoidea</taxon>
        <taxon>Culicidae</taxon>
        <taxon>Anophelinae</taxon>
        <taxon>Anopheles</taxon>
    </lineage>
</organism>
<name>A0A2M4DHE5_ANODA</name>
<reference evidence="2" key="1">
    <citation type="submission" date="2018-01" db="EMBL/GenBank/DDBJ databases">
        <title>An insight into the sialome of Amazonian anophelines.</title>
        <authorList>
            <person name="Ribeiro J.M."/>
            <person name="Scarpassa V."/>
            <person name="Calvo E."/>
        </authorList>
    </citation>
    <scope>NUCLEOTIDE SEQUENCE</scope>
</reference>
<evidence type="ECO:0000256" key="1">
    <source>
        <dbReference type="SAM" id="Phobius"/>
    </source>
</evidence>
<dbReference type="EMBL" id="GGFL01012815">
    <property type="protein sequence ID" value="MBW76993.1"/>
    <property type="molecule type" value="Transcribed_RNA"/>
</dbReference>
<proteinExistence type="predicted"/>
<sequence>MVFYVKCVSLCVYSTTLGVLSIITMAVITRCSAERLSRNAFALLPPTLLWRLTSTPALLNILCDREFLIHSFLFCFAQNNL</sequence>
<feature type="transmembrane region" description="Helical" evidence="1">
    <location>
        <begin position="7"/>
        <end position="28"/>
    </location>
</feature>
<keyword evidence="1" id="KW-1133">Transmembrane helix</keyword>
<protein>
    <submittedName>
        <fullName evidence="2">Putative secreted protein</fullName>
    </submittedName>
</protein>
<dbReference type="AlphaFoldDB" id="A0A2M4DHE5"/>
<keyword evidence="1" id="KW-0812">Transmembrane</keyword>